<protein>
    <submittedName>
        <fullName evidence="2">Uncharacterized protein</fullName>
    </submittedName>
</protein>
<dbReference type="AlphaFoldDB" id="A0A8S9S568"/>
<dbReference type="Proteomes" id="UP000712600">
    <property type="component" value="Unassembled WGS sequence"/>
</dbReference>
<sequence length="236" mass="26633">MERKGHSSISSDRSIKKKTVASSASAKPNGKSNASSAVAMKPNGKSAVSSVILMKQTLLPRMTINLRYRARKQSQGIGRAENREADLERIARLKHAEADISSAKRQRSKAEAYWYVQVAEFKCLLVHQYWKDPRITLVLAGYFGAVESLSDKSCITYNMVPFIQLIKCLITKPRMLCTWTVLMNDKTEDVDDDLDEEFHGDDMPASDCNVDEFDYFVIIDAFKKKLQSIEYTCSQG</sequence>
<evidence type="ECO:0000313" key="3">
    <source>
        <dbReference type="Proteomes" id="UP000712600"/>
    </source>
</evidence>
<name>A0A8S9S568_BRACR</name>
<dbReference type="EMBL" id="QGKX02000088">
    <property type="protein sequence ID" value="KAF3588675.1"/>
    <property type="molecule type" value="Genomic_DNA"/>
</dbReference>
<organism evidence="2 3">
    <name type="scientific">Brassica cretica</name>
    <name type="common">Mustard</name>
    <dbReference type="NCBI Taxonomy" id="69181"/>
    <lineage>
        <taxon>Eukaryota</taxon>
        <taxon>Viridiplantae</taxon>
        <taxon>Streptophyta</taxon>
        <taxon>Embryophyta</taxon>
        <taxon>Tracheophyta</taxon>
        <taxon>Spermatophyta</taxon>
        <taxon>Magnoliopsida</taxon>
        <taxon>eudicotyledons</taxon>
        <taxon>Gunneridae</taxon>
        <taxon>Pentapetalae</taxon>
        <taxon>rosids</taxon>
        <taxon>malvids</taxon>
        <taxon>Brassicales</taxon>
        <taxon>Brassicaceae</taxon>
        <taxon>Brassiceae</taxon>
        <taxon>Brassica</taxon>
    </lineage>
</organism>
<gene>
    <name evidence="2" type="ORF">F2Q69_00027065</name>
</gene>
<proteinExistence type="predicted"/>
<reference evidence="2" key="1">
    <citation type="submission" date="2019-12" db="EMBL/GenBank/DDBJ databases">
        <title>Genome sequencing and annotation of Brassica cretica.</title>
        <authorList>
            <person name="Studholme D.J."/>
            <person name="Sarris P."/>
        </authorList>
    </citation>
    <scope>NUCLEOTIDE SEQUENCE</scope>
    <source>
        <strain evidence="2">PFS-109/04</strain>
        <tissue evidence="2">Leaf</tissue>
    </source>
</reference>
<accession>A0A8S9S568</accession>
<feature type="region of interest" description="Disordered" evidence="1">
    <location>
        <begin position="1"/>
        <end position="41"/>
    </location>
</feature>
<evidence type="ECO:0000313" key="2">
    <source>
        <dbReference type="EMBL" id="KAF3588675.1"/>
    </source>
</evidence>
<evidence type="ECO:0000256" key="1">
    <source>
        <dbReference type="SAM" id="MobiDB-lite"/>
    </source>
</evidence>
<comment type="caution">
    <text evidence="2">The sequence shown here is derived from an EMBL/GenBank/DDBJ whole genome shotgun (WGS) entry which is preliminary data.</text>
</comment>